<evidence type="ECO:0000313" key="2">
    <source>
        <dbReference type="EMBL" id="KAG6382475.1"/>
    </source>
</evidence>
<feature type="domain" description="DUF7963" evidence="1">
    <location>
        <begin position="9"/>
        <end position="79"/>
    </location>
</feature>
<gene>
    <name evidence="2" type="ORF">SASPL_157855</name>
</gene>
<dbReference type="EMBL" id="PNBA02001064">
    <property type="protein sequence ID" value="KAG6382475.1"/>
    <property type="molecule type" value="Genomic_DNA"/>
</dbReference>
<name>A0A8X8VU95_SALSN</name>
<reference evidence="2" key="2">
    <citation type="submission" date="2020-08" db="EMBL/GenBank/DDBJ databases">
        <title>Plant Genome Project.</title>
        <authorList>
            <person name="Zhang R.-G."/>
        </authorList>
    </citation>
    <scope>NUCLEOTIDE SEQUENCE</scope>
    <source>
        <strain evidence="2">Huo1</strain>
        <tissue evidence="2">Leaf</tissue>
    </source>
</reference>
<sequence>MSNANPSPAEAAEDAVNKRYARLLSLRTKVVDGKGAWYWAHFDPILIRNPDTNLAKSVKLKCSLCDAAFSASNPSRTAHAISPRC</sequence>
<evidence type="ECO:0000313" key="3">
    <source>
        <dbReference type="Proteomes" id="UP000298416"/>
    </source>
</evidence>
<dbReference type="InterPro" id="IPR058269">
    <property type="entry name" value="DUF7963"/>
</dbReference>
<reference evidence="2" key="1">
    <citation type="submission" date="2018-01" db="EMBL/GenBank/DDBJ databases">
        <authorList>
            <person name="Mao J.F."/>
        </authorList>
    </citation>
    <scope>NUCLEOTIDE SEQUENCE</scope>
    <source>
        <strain evidence="2">Huo1</strain>
        <tissue evidence="2">Leaf</tissue>
    </source>
</reference>
<accession>A0A8X8VU95</accession>
<proteinExistence type="predicted"/>
<dbReference type="Pfam" id="PF25908">
    <property type="entry name" value="DUF7963"/>
    <property type="match status" value="1"/>
</dbReference>
<protein>
    <recommendedName>
        <fullName evidence="1">DUF7963 domain-containing protein</fullName>
    </recommendedName>
</protein>
<organism evidence="2">
    <name type="scientific">Salvia splendens</name>
    <name type="common">Scarlet sage</name>
    <dbReference type="NCBI Taxonomy" id="180675"/>
    <lineage>
        <taxon>Eukaryota</taxon>
        <taxon>Viridiplantae</taxon>
        <taxon>Streptophyta</taxon>
        <taxon>Embryophyta</taxon>
        <taxon>Tracheophyta</taxon>
        <taxon>Spermatophyta</taxon>
        <taxon>Magnoliopsida</taxon>
        <taxon>eudicotyledons</taxon>
        <taxon>Gunneridae</taxon>
        <taxon>Pentapetalae</taxon>
        <taxon>asterids</taxon>
        <taxon>lamiids</taxon>
        <taxon>Lamiales</taxon>
        <taxon>Lamiaceae</taxon>
        <taxon>Nepetoideae</taxon>
        <taxon>Mentheae</taxon>
        <taxon>Salviinae</taxon>
        <taxon>Salvia</taxon>
        <taxon>Salvia subgen. Calosphace</taxon>
        <taxon>core Calosphace</taxon>
    </lineage>
</organism>
<evidence type="ECO:0000259" key="1">
    <source>
        <dbReference type="Pfam" id="PF25908"/>
    </source>
</evidence>
<dbReference type="Proteomes" id="UP000298416">
    <property type="component" value="Unassembled WGS sequence"/>
</dbReference>
<dbReference type="AlphaFoldDB" id="A0A8X8VU95"/>
<keyword evidence="3" id="KW-1185">Reference proteome</keyword>
<comment type="caution">
    <text evidence="2">The sequence shown here is derived from an EMBL/GenBank/DDBJ whole genome shotgun (WGS) entry which is preliminary data.</text>
</comment>